<dbReference type="EMBL" id="JAXHDO010000005">
    <property type="protein sequence ID" value="MDY4337843.1"/>
    <property type="molecule type" value="Genomic_DNA"/>
</dbReference>
<keyword evidence="3" id="KW-1185">Reference proteome</keyword>
<dbReference type="Proteomes" id="UP001272345">
    <property type="component" value="Unassembled WGS sequence"/>
</dbReference>
<gene>
    <name evidence="2" type="ORF">SPC83_06845</name>
</gene>
<accession>A0ABU5FTU3</accession>
<proteinExistence type="predicted"/>
<name>A0ABU5FTU3_9STRE</name>
<protein>
    <recommendedName>
        <fullName evidence="4">30S ribosomal protein S10</fullName>
    </recommendedName>
</protein>
<organism evidence="2 3">
    <name type="scientific">Streptococcus wuxiensis</name>
    <dbReference type="NCBI Taxonomy" id="3095078"/>
    <lineage>
        <taxon>Bacteria</taxon>
        <taxon>Bacillati</taxon>
        <taxon>Bacillota</taxon>
        <taxon>Bacilli</taxon>
        <taxon>Lactobacillales</taxon>
        <taxon>Streptococcaceae</taxon>
        <taxon>Streptococcus</taxon>
    </lineage>
</organism>
<sequence length="46" mass="5345">MGKYQLDDKGKALVQRFHEKHSKGGSSKKDRVASLREQFLNKNKKK</sequence>
<reference evidence="2 3" key="1">
    <citation type="submission" date="2023-11" db="EMBL/GenBank/DDBJ databases">
        <title>Streptococcus wuxiensis sp. nov., Streptococcus jiangnanensis sp. nov., Streptococcus fermentans sp. nov., three novel members of the genus Streptococcus isolated from breast milk.</title>
        <authorList>
            <person name="Zhou Y."/>
            <person name="Yang B."/>
        </authorList>
    </citation>
    <scope>NUCLEOTIDE SEQUENCE [LARGE SCALE GENOMIC DNA]</scope>
    <source>
        <strain evidence="2 3">21WXBC0057M1</strain>
    </source>
</reference>
<evidence type="ECO:0000313" key="2">
    <source>
        <dbReference type="EMBL" id="MDY4337843.1"/>
    </source>
</evidence>
<feature type="region of interest" description="Disordered" evidence="1">
    <location>
        <begin position="18"/>
        <end position="46"/>
    </location>
</feature>
<dbReference type="RefSeq" id="WP_006149022.1">
    <property type="nucleotide sequence ID" value="NZ_JAXHDO010000005.1"/>
</dbReference>
<evidence type="ECO:0008006" key="4">
    <source>
        <dbReference type="Google" id="ProtNLM"/>
    </source>
</evidence>
<evidence type="ECO:0000256" key="1">
    <source>
        <dbReference type="SAM" id="MobiDB-lite"/>
    </source>
</evidence>
<comment type="caution">
    <text evidence="2">The sequence shown here is derived from an EMBL/GenBank/DDBJ whole genome shotgun (WGS) entry which is preliminary data.</text>
</comment>
<evidence type="ECO:0000313" key="3">
    <source>
        <dbReference type="Proteomes" id="UP001272345"/>
    </source>
</evidence>
<dbReference type="GeneID" id="51609403"/>